<proteinExistence type="predicted"/>
<accession>A0A3A3YR51</accession>
<dbReference type="Proteomes" id="UP000265614">
    <property type="component" value="Unassembled WGS sequence"/>
</dbReference>
<sequence length="455" mass="47678">MPVGLDVRPFLGVRYDPARVHDLAAVTSPPYDVLDPPAVLAHELLEPHNAVRLVRPRQDGCGPEGPYARAAALLRRWLEEGVLRTDGEVLYAYEQGTRGEPGWQRGLLAAVGLGAPGRSAVVPHEQVMPGPVEDRLTLMDRTGANLEPILLLHEGDRGAGVVVEEALERAAAGPADLALHDAAGRAHRLWVLRDPAVHERLRDALHHRGALIADGHHRWAAYAALAERRREGGDGAGSAVAAGGAGGAGRAGRAGRASGDRGPEAGLALLVDPERYPLHLGAIHRTVRGLDAGTAAAATPPELAEVGPWRPLRGEDVPADALAVLVDPRRQAAAALRPGRGLAEHLARLLPGASTAYRGVPATALHHVLLPAWDVAEADVAYHHDVPSALDDAAAGAGTAVLLPPTTLDAVVAVVAAGETMPRKSTSFGPKPLTGLVLRLLAPRPLRDHAARSDR</sequence>
<dbReference type="Pfam" id="PF06245">
    <property type="entry name" value="DUF1015"/>
    <property type="match status" value="1"/>
</dbReference>
<organism evidence="2 3">
    <name type="scientific">Vallicoccus soli</name>
    <dbReference type="NCBI Taxonomy" id="2339232"/>
    <lineage>
        <taxon>Bacteria</taxon>
        <taxon>Bacillati</taxon>
        <taxon>Actinomycetota</taxon>
        <taxon>Actinomycetes</taxon>
        <taxon>Motilibacterales</taxon>
        <taxon>Vallicoccaceae</taxon>
        <taxon>Vallicoccus</taxon>
    </lineage>
</organism>
<dbReference type="EMBL" id="QZEZ01000010">
    <property type="protein sequence ID" value="RJK93185.1"/>
    <property type="molecule type" value="Genomic_DNA"/>
</dbReference>
<protein>
    <submittedName>
        <fullName evidence="2">DUF1015 domain-containing protein</fullName>
    </submittedName>
</protein>
<dbReference type="AlphaFoldDB" id="A0A3A3YR51"/>
<reference evidence="2 3" key="1">
    <citation type="submission" date="2018-09" db="EMBL/GenBank/DDBJ databases">
        <title>YIM 75000 draft genome.</title>
        <authorList>
            <person name="Tang S."/>
            <person name="Feng Y."/>
        </authorList>
    </citation>
    <scope>NUCLEOTIDE SEQUENCE [LARGE SCALE GENOMIC DNA]</scope>
    <source>
        <strain evidence="2 3">YIM 75000</strain>
    </source>
</reference>
<feature type="region of interest" description="Disordered" evidence="1">
    <location>
        <begin position="233"/>
        <end position="260"/>
    </location>
</feature>
<keyword evidence="3" id="KW-1185">Reference proteome</keyword>
<dbReference type="OrthoDB" id="9781616at2"/>
<dbReference type="InterPro" id="IPR008323">
    <property type="entry name" value="UCP033563"/>
</dbReference>
<gene>
    <name evidence="2" type="ORF">D5H78_16935</name>
</gene>
<dbReference type="PANTHER" id="PTHR36454">
    <property type="entry name" value="LMO2823 PROTEIN"/>
    <property type="match status" value="1"/>
</dbReference>
<name>A0A3A3YR51_9ACTN</name>
<dbReference type="PANTHER" id="PTHR36454:SF1">
    <property type="entry name" value="DUF1015 DOMAIN-CONTAINING PROTEIN"/>
    <property type="match status" value="1"/>
</dbReference>
<evidence type="ECO:0000313" key="2">
    <source>
        <dbReference type="EMBL" id="RJK93185.1"/>
    </source>
</evidence>
<feature type="compositionally biased region" description="Gly residues" evidence="1">
    <location>
        <begin position="243"/>
        <end position="252"/>
    </location>
</feature>
<comment type="caution">
    <text evidence="2">The sequence shown here is derived from an EMBL/GenBank/DDBJ whole genome shotgun (WGS) entry which is preliminary data.</text>
</comment>
<evidence type="ECO:0000313" key="3">
    <source>
        <dbReference type="Proteomes" id="UP000265614"/>
    </source>
</evidence>
<evidence type="ECO:0000256" key="1">
    <source>
        <dbReference type="SAM" id="MobiDB-lite"/>
    </source>
</evidence>